<feature type="transmembrane region" description="Helical" evidence="2">
    <location>
        <begin position="352"/>
        <end position="373"/>
    </location>
</feature>
<evidence type="ECO:0000256" key="1">
    <source>
        <dbReference type="SAM" id="MobiDB-lite"/>
    </source>
</evidence>
<name>A0A813E7U7_POLGL</name>
<comment type="caution">
    <text evidence="3">The sequence shown here is derived from an EMBL/GenBank/DDBJ whole genome shotgun (WGS) entry which is preliminary data.</text>
</comment>
<protein>
    <submittedName>
        <fullName evidence="3">Uncharacterized protein</fullName>
    </submittedName>
</protein>
<feature type="region of interest" description="Disordered" evidence="1">
    <location>
        <begin position="441"/>
        <end position="461"/>
    </location>
</feature>
<evidence type="ECO:0000256" key="2">
    <source>
        <dbReference type="SAM" id="Phobius"/>
    </source>
</evidence>
<keyword evidence="4" id="KW-1185">Reference proteome</keyword>
<feature type="transmembrane region" description="Helical" evidence="2">
    <location>
        <begin position="393"/>
        <end position="414"/>
    </location>
</feature>
<organism evidence="3 4">
    <name type="scientific">Polarella glacialis</name>
    <name type="common">Dinoflagellate</name>
    <dbReference type="NCBI Taxonomy" id="89957"/>
    <lineage>
        <taxon>Eukaryota</taxon>
        <taxon>Sar</taxon>
        <taxon>Alveolata</taxon>
        <taxon>Dinophyceae</taxon>
        <taxon>Suessiales</taxon>
        <taxon>Suessiaceae</taxon>
        <taxon>Polarella</taxon>
    </lineage>
</organism>
<feature type="transmembrane region" description="Helical" evidence="2">
    <location>
        <begin position="93"/>
        <end position="112"/>
    </location>
</feature>
<proteinExistence type="predicted"/>
<keyword evidence="2" id="KW-0812">Transmembrane</keyword>
<feature type="transmembrane region" description="Helical" evidence="2">
    <location>
        <begin position="124"/>
        <end position="150"/>
    </location>
</feature>
<dbReference type="AlphaFoldDB" id="A0A813E7U7"/>
<dbReference type="Proteomes" id="UP000654075">
    <property type="component" value="Unassembled WGS sequence"/>
</dbReference>
<evidence type="ECO:0000313" key="4">
    <source>
        <dbReference type="Proteomes" id="UP000654075"/>
    </source>
</evidence>
<keyword evidence="2" id="KW-1133">Transmembrane helix</keyword>
<sequence length="856" mass="94583">MASWVLWLAKELSQHRRANKLHRESLALALRVHEAESFAGQEYHRVLLRASNDQHAREVLQKRYQHEEDIDNERRVATRDNIRDDWQKLSDRAETVLIVNTLVLAVAFAMLIEGNLPDSTFWTLPVVAVSYLCSVSCSLCMLISSVRFAVVLRFRVGRIIVEEMREAIARTTILDDRFREHQAYRRCNWPEMTMPACKASNEQPTRASWYTSPLTSQMHGRDAGSVADEGSLQSTYFTPILGQGYEDLSWVAAGAIGPAQGANVAAIKGTGPLSTPVLSKQFDDKEDLYSSTAPGTEQPSPSLELPLSQESLEAYYQELVKLRLEHCEQDRVQLKKLQIVHCQPWDLASQQLLACGCLMLLVASCLLVFGRFYEQDYFESSFWRVRSLAAWSFTTPCMLTMLVLAYSETLLHGVRQRRRSVRQLRRDRRSLDEASSARASALREGSSRASMYSPSSSLLLSGTGSSELDLDSIMMEENANRDVAAIGRALRYLVLGSLPAFAAAAAYISRMQGQLAPGTFLASTTLPSELMLRPLELEPDVSWPGFIAPSFSAWISERQALLLVWGLSAVEVVVSPGSGLARPSLQRMQEAFVGLCSSRGGVFGITAANGQTRELQLEQADVDRHSSRPSTWRTVSIPDVRIDGIFGSLMRPGALSCREADANSSIQIWLAAGPGALGGSTPPEGKSGNASRQKALEPYLLGATLEGGCTQNASSSSEGIMPCRANRTWRWPLRWLLWDRSVSSLLDGLSHQGRYDDVELRLDAIAASEEGLLALVTMQVSSDIRFQLVAQVSSNGSLQQSWRISPPPAERIPCDGKLSGHHCGWTTIALDEGRRRLYLTANIGPVPLVVWGQLPL</sequence>
<evidence type="ECO:0000313" key="3">
    <source>
        <dbReference type="EMBL" id="CAE8595002.1"/>
    </source>
</evidence>
<reference evidence="3" key="1">
    <citation type="submission" date="2021-02" db="EMBL/GenBank/DDBJ databases">
        <authorList>
            <person name="Dougan E. K."/>
            <person name="Rhodes N."/>
            <person name="Thang M."/>
            <person name="Chan C."/>
        </authorList>
    </citation>
    <scope>NUCLEOTIDE SEQUENCE</scope>
</reference>
<accession>A0A813E7U7</accession>
<gene>
    <name evidence="3" type="ORF">PGLA1383_LOCUS13523</name>
</gene>
<dbReference type="EMBL" id="CAJNNV010007485">
    <property type="protein sequence ID" value="CAE8595002.1"/>
    <property type="molecule type" value="Genomic_DNA"/>
</dbReference>
<keyword evidence="2" id="KW-0472">Membrane</keyword>
<feature type="transmembrane region" description="Helical" evidence="2">
    <location>
        <begin position="489"/>
        <end position="508"/>
    </location>
</feature>